<dbReference type="AlphaFoldDB" id="A0A933W1P2"/>
<feature type="transmembrane region" description="Helical" evidence="1">
    <location>
        <begin position="69"/>
        <end position="87"/>
    </location>
</feature>
<evidence type="ECO:0000313" key="3">
    <source>
        <dbReference type="Proteomes" id="UP000696931"/>
    </source>
</evidence>
<dbReference type="EMBL" id="JACRIW010000047">
    <property type="protein sequence ID" value="MBI5169255.1"/>
    <property type="molecule type" value="Genomic_DNA"/>
</dbReference>
<keyword evidence="1" id="KW-0472">Membrane</keyword>
<gene>
    <name evidence="2" type="ORF">HZA61_07185</name>
</gene>
<keyword evidence="1" id="KW-1133">Transmembrane helix</keyword>
<feature type="transmembrane region" description="Helical" evidence="1">
    <location>
        <begin position="43"/>
        <end position="62"/>
    </location>
</feature>
<name>A0A933W1P2_UNCEI</name>
<proteinExistence type="predicted"/>
<keyword evidence="1" id="KW-0812">Transmembrane</keyword>
<feature type="transmembrane region" description="Helical" evidence="1">
    <location>
        <begin position="138"/>
        <end position="171"/>
    </location>
</feature>
<dbReference type="Proteomes" id="UP000696931">
    <property type="component" value="Unassembled WGS sequence"/>
</dbReference>
<evidence type="ECO:0000256" key="1">
    <source>
        <dbReference type="SAM" id="Phobius"/>
    </source>
</evidence>
<feature type="transmembrane region" description="Helical" evidence="1">
    <location>
        <begin position="107"/>
        <end position="126"/>
    </location>
</feature>
<feature type="transmembrane region" description="Helical" evidence="1">
    <location>
        <begin position="177"/>
        <end position="199"/>
    </location>
</feature>
<accession>A0A933W1P2</accession>
<protein>
    <submittedName>
        <fullName evidence="2">Uncharacterized protein</fullName>
    </submittedName>
</protein>
<evidence type="ECO:0000313" key="2">
    <source>
        <dbReference type="EMBL" id="MBI5169255.1"/>
    </source>
</evidence>
<comment type="caution">
    <text evidence="2">The sequence shown here is derived from an EMBL/GenBank/DDBJ whole genome shotgun (WGS) entry which is preliminary data.</text>
</comment>
<sequence>MTTPEAPRSTPPEPIPLHQHVEADLRYIRSAIERAGEFTSLSGWGQVAVGVTALAAAFLAPANPSQDRWVAIWLGEALVAAAISVSSAALKAQRLGLPLFGVAGRRFLLAFATPAAAGIVLTAALVRAGAHALLPATWLLTYGAAVSGGGAFSVSVVPALGAALMVTGALAAFAPPAWANAILAFGFGGLHLGFGWYIARRHDG</sequence>
<organism evidence="2 3">
    <name type="scientific">Eiseniibacteriota bacterium</name>
    <dbReference type="NCBI Taxonomy" id="2212470"/>
    <lineage>
        <taxon>Bacteria</taxon>
        <taxon>Candidatus Eiseniibacteriota</taxon>
    </lineage>
</organism>
<reference evidence="2" key="1">
    <citation type="submission" date="2020-07" db="EMBL/GenBank/DDBJ databases">
        <title>Huge and variable diversity of episymbiotic CPR bacteria and DPANN archaea in groundwater ecosystems.</title>
        <authorList>
            <person name="He C.Y."/>
            <person name="Keren R."/>
            <person name="Whittaker M."/>
            <person name="Farag I.F."/>
            <person name="Doudna J."/>
            <person name="Cate J.H.D."/>
            <person name="Banfield J.F."/>
        </authorList>
    </citation>
    <scope>NUCLEOTIDE SEQUENCE</scope>
    <source>
        <strain evidence="2">NC_groundwater_1813_Pr3_B-0.1um_71_17</strain>
    </source>
</reference>